<dbReference type="RefSeq" id="WP_133392613.1">
    <property type="nucleotide sequence ID" value="NZ_SMTG01000002.1"/>
</dbReference>
<dbReference type="OrthoDB" id="5295974at2"/>
<proteinExistence type="predicted"/>
<keyword evidence="2" id="KW-1185">Reference proteome</keyword>
<evidence type="ECO:0000313" key="1">
    <source>
        <dbReference type="EMBL" id="TDK33110.1"/>
    </source>
</evidence>
<name>A0A4R5UDF5_9GAMM</name>
<protein>
    <submittedName>
        <fullName evidence="1">Phosphoglycerate mutase</fullName>
    </submittedName>
</protein>
<evidence type="ECO:0000313" key="2">
    <source>
        <dbReference type="Proteomes" id="UP000295543"/>
    </source>
</evidence>
<sequence length="320" mass="34787">MSAATFLLPAAARFGAQRWQQDIARALGRADVDLQAAGRRAQLARHVDLPEGSWPLAALSRQVDVGDAAAGGDAWLRADPAWLRPDINGVRLMGHGDTLGMTTADVEALLPDLQAMFAESGLVLDAPSPTRWYLRLPADTRFPAFPDPSEALGTDLAEHEDGGVDARRWRALGNEAQILLHNHPWNATRAAAGKPPVNALWFWGGGTLPDARTDTHSRHASVCSDDATLYALASISASAGPLPAAWPDVRDAALFDLVGMRDLRRLQDDWLRPALAALAAGRIATLVLDDEDGCVRTLRRWHRLRLWRSAWVPPTPERDA</sequence>
<dbReference type="Proteomes" id="UP000295543">
    <property type="component" value="Unassembled WGS sequence"/>
</dbReference>
<dbReference type="EMBL" id="SMTG01000002">
    <property type="protein sequence ID" value="TDK33110.1"/>
    <property type="molecule type" value="Genomic_DNA"/>
</dbReference>
<reference evidence="1 2" key="1">
    <citation type="submission" date="2019-03" db="EMBL/GenBank/DDBJ databases">
        <title>Luteimonas zhaokaii sp.nov., isolated from the rectal contents of Plateau pika in Yushu, Qinghai Province, China.</title>
        <authorList>
            <person name="Zhang G."/>
        </authorList>
    </citation>
    <scope>NUCLEOTIDE SEQUENCE [LARGE SCALE GENOMIC DNA]</scope>
    <source>
        <strain evidence="1 2">THG-MD21</strain>
    </source>
</reference>
<comment type="caution">
    <text evidence="1">The sequence shown here is derived from an EMBL/GenBank/DDBJ whole genome shotgun (WGS) entry which is preliminary data.</text>
</comment>
<dbReference type="AlphaFoldDB" id="A0A4R5UDF5"/>
<gene>
    <name evidence="1" type="ORF">E2F49_03435</name>
</gene>
<accession>A0A4R5UDF5</accession>
<organism evidence="1 2">
    <name type="scientific">Luteimonas terrae</name>
    <dbReference type="NCBI Taxonomy" id="1530191"/>
    <lineage>
        <taxon>Bacteria</taxon>
        <taxon>Pseudomonadati</taxon>
        <taxon>Pseudomonadota</taxon>
        <taxon>Gammaproteobacteria</taxon>
        <taxon>Lysobacterales</taxon>
        <taxon>Lysobacteraceae</taxon>
        <taxon>Luteimonas</taxon>
    </lineage>
</organism>